<evidence type="ECO:0000256" key="2">
    <source>
        <dbReference type="SAM" id="MobiDB-lite"/>
    </source>
</evidence>
<dbReference type="InterPro" id="IPR051181">
    <property type="entry name" value="CAF1_poly(A)_ribonucleases"/>
</dbReference>
<dbReference type="SUPFAM" id="SSF53098">
    <property type="entry name" value="Ribonuclease H-like"/>
    <property type="match status" value="1"/>
</dbReference>
<dbReference type="Gene3D" id="3.30.70.330">
    <property type="match status" value="1"/>
</dbReference>
<feature type="compositionally biased region" description="Acidic residues" evidence="2">
    <location>
        <begin position="459"/>
        <end position="470"/>
    </location>
</feature>
<dbReference type="AlphaFoldDB" id="A0A9P6USG7"/>
<dbReference type="GO" id="GO:0000175">
    <property type="term" value="F:3'-5'-RNA exonuclease activity"/>
    <property type="evidence" value="ECO:0007669"/>
    <property type="project" value="TreeGrafter"/>
</dbReference>
<dbReference type="Proteomes" id="UP000738325">
    <property type="component" value="Unassembled WGS sequence"/>
</dbReference>
<feature type="compositionally biased region" description="Gly residues" evidence="2">
    <location>
        <begin position="678"/>
        <end position="693"/>
    </location>
</feature>
<dbReference type="InterPro" id="IPR012677">
    <property type="entry name" value="Nucleotide-bd_a/b_plait_sf"/>
</dbReference>
<evidence type="ECO:0000313" key="3">
    <source>
        <dbReference type="EMBL" id="KAG0317308.1"/>
    </source>
</evidence>
<protein>
    <submittedName>
        <fullName evidence="3">Uncharacterized protein</fullName>
    </submittedName>
</protein>
<organism evidence="3 4">
    <name type="scientific">Dissophora globulifera</name>
    <dbReference type="NCBI Taxonomy" id="979702"/>
    <lineage>
        <taxon>Eukaryota</taxon>
        <taxon>Fungi</taxon>
        <taxon>Fungi incertae sedis</taxon>
        <taxon>Mucoromycota</taxon>
        <taxon>Mortierellomycotina</taxon>
        <taxon>Mortierellomycetes</taxon>
        <taxon>Mortierellales</taxon>
        <taxon>Mortierellaceae</taxon>
        <taxon>Dissophora</taxon>
    </lineage>
</organism>
<feature type="compositionally biased region" description="Polar residues" evidence="2">
    <location>
        <begin position="695"/>
        <end position="715"/>
    </location>
</feature>
<dbReference type="EMBL" id="JAAAIP010000430">
    <property type="protein sequence ID" value="KAG0317308.1"/>
    <property type="molecule type" value="Genomic_DNA"/>
</dbReference>
<dbReference type="InterPro" id="IPR006941">
    <property type="entry name" value="RNase_CAF1"/>
</dbReference>
<keyword evidence="4" id="KW-1185">Reference proteome</keyword>
<reference evidence="3" key="1">
    <citation type="journal article" date="2020" name="Fungal Divers.">
        <title>Resolving the Mortierellaceae phylogeny through synthesis of multi-gene phylogenetics and phylogenomics.</title>
        <authorList>
            <person name="Vandepol N."/>
            <person name="Liber J."/>
            <person name="Desiro A."/>
            <person name="Na H."/>
            <person name="Kennedy M."/>
            <person name="Barry K."/>
            <person name="Grigoriev I.V."/>
            <person name="Miller A.N."/>
            <person name="O'Donnell K."/>
            <person name="Stajich J.E."/>
            <person name="Bonito G."/>
        </authorList>
    </citation>
    <scope>NUCLEOTIDE SEQUENCE</scope>
    <source>
        <strain evidence="3">REB-010B</strain>
    </source>
</reference>
<gene>
    <name evidence="3" type="ORF">BGZ99_006393</name>
</gene>
<dbReference type="Gene3D" id="3.30.420.10">
    <property type="entry name" value="Ribonuclease H-like superfamily/Ribonuclease H"/>
    <property type="match status" value="2"/>
</dbReference>
<proteinExistence type="inferred from homology"/>
<dbReference type="OrthoDB" id="1432093at2759"/>
<feature type="region of interest" description="Disordered" evidence="2">
    <location>
        <begin position="653"/>
        <end position="774"/>
    </location>
</feature>
<sequence length="774" mass="86359">MEILRKDFEASLPMLQKAIAECDFVAMDTEMTGLAAPANIPKAQDSLAARYSKVSASAASFLVIQLGICTFTWSDEVGGYEARPFNFPCFPSSADDAKPGERFFKCQSTSLEFLINNDFDFNKWIRHGIPYLTRQEEEIYIARKIEKNAMFASSSSTPSDIPIDDRNRDFIESTIAKIKEWLKDPQEPLTVSAPNSFFRRLVYQVVRSEFNDDLHVTPNAQARTMTLQQYTDELRFQQEQSKLPKPPTLNLRRVLDLISDSRKPIIGHNCFLDLMQISQQFLWDLPFELEDWKRALTQEWNPIIDTKHLAGHPLIMPLLPTTGLENVSECVQQAPFSTVGPKVVMAKTFDRYPADTSELLLSNGDSTASASDTKPVNTGSDAKFHEAGYDAYITGQAFLRFAGYVIKERERQSLEDEEHARKRRRVNDDMEADDVFTDAILAVRKEDQSSLSTTAQDPAVDDDDEEEEGQVMETQTEKDAFLEKRKRVIMDNPTTAILETKELKEFYNILHMMRSDIPAMNLLGPDPEPEERPWTYMLRNIPPTSQTSTLFYLFAAYNPFRFTWVDSTSVLIQLSQFAPAKEGEESSREAYQPTPLPLGRLGEEFVNRLCIGDGEEAVKGRSAGVVPEAAGIDVVSWKTWYDEREALDRLKRASEREQRQLQQQQQQQPGPVRDAAVGGRGGGLRRFGRGGFGSSVAQAFTPSGSPRTTNGQTVESVLPERGDEAAAVSDAATDTPAATAGTGTGTDVRAPAADTGTGAIAGSKRRHSDSVDAE</sequence>
<feature type="region of interest" description="Disordered" evidence="2">
    <location>
        <begin position="447"/>
        <end position="476"/>
    </location>
</feature>
<name>A0A9P6USG7_9FUNG</name>
<comment type="similarity">
    <text evidence="1">Belongs to the CAF1 family.</text>
</comment>
<dbReference type="GO" id="GO:0003723">
    <property type="term" value="F:RNA binding"/>
    <property type="evidence" value="ECO:0007669"/>
    <property type="project" value="TreeGrafter"/>
</dbReference>
<dbReference type="PANTHER" id="PTHR15092:SF22">
    <property type="entry name" value="POLY(A)-SPECIFIC RIBONUCLEASE PNLDC1"/>
    <property type="match status" value="1"/>
</dbReference>
<dbReference type="Pfam" id="PF04857">
    <property type="entry name" value="CAF1"/>
    <property type="match status" value="1"/>
</dbReference>
<evidence type="ECO:0000313" key="4">
    <source>
        <dbReference type="Proteomes" id="UP000738325"/>
    </source>
</evidence>
<dbReference type="SUPFAM" id="SSF82708">
    <property type="entry name" value="R3H domain"/>
    <property type="match status" value="1"/>
</dbReference>
<accession>A0A9P6USG7</accession>
<dbReference type="InterPro" id="IPR012337">
    <property type="entry name" value="RNaseH-like_sf"/>
</dbReference>
<dbReference type="PANTHER" id="PTHR15092">
    <property type="entry name" value="POLY A -SPECIFIC RIBONUCLEASE/TARGET OF EGR1, MEMBER 1"/>
    <property type="match status" value="1"/>
</dbReference>
<feature type="compositionally biased region" description="Low complexity" evidence="2">
    <location>
        <begin position="725"/>
        <end position="747"/>
    </location>
</feature>
<evidence type="ECO:0000256" key="1">
    <source>
        <dbReference type="ARBA" id="ARBA00008372"/>
    </source>
</evidence>
<comment type="caution">
    <text evidence="3">The sequence shown here is derived from an EMBL/GenBank/DDBJ whole genome shotgun (WGS) entry which is preliminary data.</text>
</comment>
<dbReference type="InterPro" id="IPR036397">
    <property type="entry name" value="RNaseH_sf"/>
</dbReference>
<dbReference type="InterPro" id="IPR036867">
    <property type="entry name" value="R3H_dom_sf"/>
</dbReference>